<feature type="transmembrane region" description="Helical" evidence="1">
    <location>
        <begin position="324"/>
        <end position="343"/>
    </location>
</feature>
<accession>D6Y1E2</accession>
<gene>
    <name evidence="3" type="ordered locus">Bsel_3247</name>
</gene>
<protein>
    <submittedName>
        <fullName evidence="3">Nucleoside recognition domain protein</fullName>
    </submittedName>
</protein>
<feature type="transmembrane region" description="Helical" evidence="1">
    <location>
        <begin position="237"/>
        <end position="257"/>
    </location>
</feature>
<keyword evidence="4" id="KW-1185">Reference proteome</keyword>
<feature type="transmembrane region" description="Helical" evidence="1">
    <location>
        <begin position="211"/>
        <end position="231"/>
    </location>
</feature>
<feature type="transmembrane region" description="Helical" evidence="1">
    <location>
        <begin position="50"/>
        <end position="72"/>
    </location>
</feature>
<evidence type="ECO:0000256" key="1">
    <source>
        <dbReference type="SAM" id="Phobius"/>
    </source>
</evidence>
<feature type="transmembrane region" description="Helical" evidence="1">
    <location>
        <begin position="12"/>
        <end position="30"/>
    </location>
</feature>
<feature type="transmembrane region" description="Helical" evidence="1">
    <location>
        <begin position="432"/>
        <end position="453"/>
    </location>
</feature>
<dbReference type="EMBL" id="CP001791">
    <property type="protein sequence ID" value="ADI00729.1"/>
    <property type="molecule type" value="Genomic_DNA"/>
</dbReference>
<feature type="transmembrane region" description="Helical" evidence="1">
    <location>
        <begin position="93"/>
        <end position="121"/>
    </location>
</feature>
<keyword evidence="1" id="KW-0812">Transmembrane</keyword>
<dbReference type="AlphaFoldDB" id="D6Y1E2"/>
<dbReference type="KEGG" id="bse:Bsel_3247"/>
<reference evidence="3" key="1">
    <citation type="submission" date="2009-10" db="EMBL/GenBank/DDBJ databases">
        <title>Complete sequence of Bacillus selenitireducens MLS10.</title>
        <authorList>
            <consortium name="US DOE Joint Genome Institute"/>
            <person name="Lucas S."/>
            <person name="Copeland A."/>
            <person name="Lapidus A."/>
            <person name="Glavina del Rio T."/>
            <person name="Dalin E."/>
            <person name="Tice H."/>
            <person name="Bruce D."/>
            <person name="Goodwin L."/>
            <person name="Pitluck S."/>
            <person name="Sims D."/>
            <person name="Brettin T."/>
            <person name="Detter J.C."/>
            <person name="Han C."/>
            <person name="Larimer F."/>
            <person name="Land M."/>
            <person name="Hauser L."/>
            <person name="Kyrpides N."/>
            <person name="Ovchinnikova G."/>
            <person name="Stolz J."/>
        </authorList>
    </citation>
    <scope>NUCLEOTIDE SEQUENCE [LARGE SCALE GENOMIC DNA]</scope>
    <source>
        <strain evidence="3">MLS10</strain>
    </source>
</reference>
<dbReference type="Pfam" id="PF07670">
    <property type="entry name" value="Gate"/>
    <property type="match status" value="1"/>
</dbReference>
<feature type="transmembrane region" description="Helical" evidence="1">
    <location>
        <begin position="368"/>
        <end position="387"/>
    </location>
</feature>
<dbReference type="Proteomes" id="UP000000271">
    <property type="component" value="Chromosome"/>
</dbReference>
<dbReference type="RefSeq" id="WP_013174133.1">
    <property type="nucleotide sequence ID" value="NC_014219.1"/>
</dbReference>
<evidence type="ECO:0000259" key="2">
    <source>
        <dbReference type="Pfam" id="PF07670"/>
    </source>
</evidence>
<feature type="transmembrane region" description="Helical" evidence="1">
    <location>
        <begin position="133"/>
        <end position="160"/>
    </location>
</feature>
<dbReference type="STRING" id="439292.Bsel_3247"/>
<feature type="domain" description="Nucleoside transporter/FeoB GTPase Gate" evidence="2">
    <location>
        <begin position="137"/>
        <end position="235"/>
    </location>
</feature>
<organism evidence="3 4">
    <name type="scientific">Bacillus selenitireducens (strain ATCC 700615 / DSM 15326 / MLS10)</name>
    <dbReference type="NCBI Taxonomy" id="439292"/>
    <lineage>
        <taxon>Bacteria</taxon>
        <taxon>Bacillati</taxon>
        <taxon>Bacillota</taxon>
        <taxon>Bacilli</taxon>
        <taxon>Bacillales</taxon>
        <taxon>Bacillaceae</taxon>
        <taxon>Salisediminibacterium</taxon>
    </lineage>
</organism>
<proteinExistence type="predicted"/>
<name>D6Y1E2_BACIE</name>
<keyword evidence="1" id="KW-1133">Transmembrane helix</keyword>
<dbReference type="eggNOG" id="COG3314">
    <property type="taxonomic scope" value="Bacteria"/>
</dbReference>
<feature type="transmembrane region" description="Helical" evidence="1">
    <location>
        <begin position="399"/>
        <end position="420"/>
    </location>
</feature>
<keyword evidence="1" id="KW-0472">Membrane</keyword>
<dbReference type="InterPro" id="IPR011642">
    <property type="entry name" value="Gate_dom"/>
</dbReference>
<dbReference type="HOGENOM" id="CLU_048533_0_0_9"/>
<evidence type="ECO:0000313" key="3">
    <source>
        <dbReference type="EMBL" id="ADI00729.1"/>
    </source>
</evidence>
<evidence type="ECO:0000313" key="4">
    <source>
        <dbReference type="Proteomes" id="UP000000271"/>
    </source>
</evidence>
<sequence>MNTQNQQQTQSLLMFLIPSLIGVALFMTPVPTDDGFTIPVAVLSGWLEGALYDALPAIMTGLIIISFLGSLIHKGFRPRFMDDQPFLRNLFDVSLFWVITRLLASFFAVITLFEIAIPAVYDPYTGGLLLYDLLPLLFSIFFFAGLFLPLLLNFGLLEFFGALLTKVMRPLFTLPGRSSIDSLTSWLGDGTIGVILTNKQYEEGFYSKREAAVIATTFSVVSITFSLVIIQEVGLEHMFFPFYLTVAAAGVIAALIMPRIPPLSRKPQTYAEGKNQPDDTIPASYKKQSFGAARFGIDLAKRRAGSQEGFAAFFKSGGKNVLDMWLGVAPVVMAFGTVALVIAENTPFFTYLGMPFIPLLELMQVPEAAAASETMVVGFADMFLPAIFASGIESEMTRFIIGCLAVSQLVYLSEVGGVILGSKIPLNLGELFIIFIERTLITLPVIVLIAHMIF</sequence>
<dbReference type="OrthoDB" id="1633380at2"/>